<keyword evidence="1" id="KW-0808">Transferase</keyword>
<evidence type="ECO:0000313" key="2">
    <source>
        <dbReference type="Proteomes" id="UP000238730"/>
    </source>
</evidence>
<dbReference type="RefSeq" id="WP_105061998.1">
    <property type="nucleotide sequence ID" value="NZ_MSCJ01000003.1"/>
</dbReference>
<dbReference type="EMBL" id="MSCJ01000003">
    <property type="protein sequence ID" value="PQJ62175.1"/>
    <property type="molecule type" value="Genomic_DNA"/>
</dbReference>
<organism evidence="1 2">
    <name type="scientific">Photobacterium angustum</name>
    <dbReference type="NCBI Taxonomy" id="661"/>
    <lineage>
        <taxon>Bacteria</taxon>
        <taxon>Pseudomonadati</taxon>
        <taxon>Pseudomonadota</taxon>
        <taxon>Gammaproteobacteria</taxon>
        <taxon>Vibrionales</taxon>
        <taxon>Vibrionaceae</taxon>
        <taxon>Photobacterium</taxon>
    </lineage>
</organism>
<sequence>MVIQNVARTHRLLPFAISNEKIADAMFQDSTNSHNFKRIDQTSALFNSSHSIKELQQIPSWRQHNITQPYNQLEKLYQHAYPAQQELNILLEAAALVSHSQAFLPGIKKQKRAETKIATELRGKVDKLTDVVRGSVVATNISDLVKAYNYLAQYGDIVRVKNRFDTPAVSGYRDIKVLVRLSNSGLIAEIQLHLEAIAEIKNGEEHDIYEAIQKIERISIIKRRPLDDIEKMQIKRLQNKSQALYAKAWQTYTQQFNLAS</sequence>
<dbReference type="AlphaFoldDB" id="A0A2S7VJP6"/>
<gene>
    <name evidence="1" type="ORF">BTO08_18190</name>
</gene>
<evidence type="ECO:0000313" key="1">
    <source>
        <dbReference type="EMBL" id="PQJ62175.1"/>
    </source>
</evidence>
<dbReference type="SUPFAM" id="SSF81301">
    <property type="entry name" value="Nucleotidyltransferase"/>
    <property type="match status" value="1"/>
</dbReference>
<accession>A0A2S7VJP6</accession>
<dbReference type="GO" id="GO:0016740">
    <property type="term" value="F:transferase activity"/>
    <property type="evidence" value="ECO:0007669"/>
    <property type="project" value="UniProtKB-KW"/>
</dbReference>
<dbReference type="OrthoDB" id="5823369at2"/>
<reference evidence="1 2" key="1">
    <citation type="submission" date="2016-12" db="EMBL/GenBank/DDBJ databases">
        <title>Diversity of luminous bacteria.</title>
        <authorList>
            <person name="Yoshizawa S."/>
            <person name="Kogure K."/>
        </authorList>
    </citation>
    <scope>NUCLEOTIDE SEQUENCE [LARGE SCALE GENOMIC DNA]</scope>
    <source>
        <strain evidence="1 2">LC1-200</strain>
    </source>
</reference>
<proteinExistence type="predicted"/>
<name>A0A2S7VJP6_PHOAN</name>
<dbReference type="InterPro" id="IPR043519">
    <property type="entry name" value="NT_sf"/>
</dbReference>
<dbReference type="Gene3D" id="3.30.460.10">
    <property type="entry name" value="Beta Polymerase, domain 2"/>
    <property type="match status" value="1"/>
</dbReference>
<protein>
    <submittedName>
        <fullName evidence="1">Phosphoribosylglycinamide formyltransferase</fullName>
    </submittedName>
</protein>
<comment type="caution">
    <text evidence="1">The sequence shown here is derived from an EMBL/GenBank/DDBJ whole genome shotgun (WGS) entry which is preliminary data.</text>
</comment>
<dbReference type="Proteomes" id="UP000238730">
    <property type="component" value="Unassembled WGS sequence"/>
</dbReference>